<protein>
    <submittedName>
        <fullName evidence="1">Uncharacterized protein</fullName>
    </submittedName>
</protein>
<name>A0ABT5LEN4_9GAMM</name>
<organism evidence="1 2">
    <name type="scientific">Xenorhabdus yunnanensis</name>
    <dbReference type="NCBI Taxonomy" id="3025878"/>
    <lineage>
        <taxon>Bacteria</taxon>
        <taxon>Pseudomonadati</taxon>
        <taxon>Pseudomonadota</taxon>
        <taxon>Gammaproteobacteria</taxon>
        <taxon>Enterobacterales</taxon>
        <taxon>Morganellaceae</taxon>
        <taxon>Xenorhabdus</taxon>
    </lineage>
</organism>
<dbReference type="Proteomes" id="UP001217178">
    <property type="component" value="Unassembled WGS sequence"/>
</dbReference>
<sequence length="83" mass="9556">MKKEIIKKWLQEESNDNPVARAEIARFLVKTVYDFVKFDRPGGEGLDGCDGIERQSLAKIVDAAEYHYSAMIKEKHKDKLTNK</sequence>
<dbReference type="EMBL" id="JAQRFI010000010">
    <property type="protein sequence ID" value="MDC9588946.1"/>
    <property type="molecule type" value="Genomic_DNA"/>
</dbReference>
<comment type="caution">
    <text evidence="1">The sequence shown here is derived from an EMBL/GenBank/DDBJ whole genome shotgun (WGS) entry which is preliminary data.</text>
</comment>
<reference evidence="1 2" key="1">
    <citation type="submission" date="2023-02" db="EMBL/GenBank/DDBJ databases">
        <title>Entomopathogenic bacteria.</title>
        <authorList>
            <person name="Machado R.A."/>
        </authorList>
    </citation>
    <scope>NUCLEOTIDE SEQUENCE [LARGE SCALE GENOMIC DNA]</scope>
    <source>
        <strain evidence="1 2">XENO-10</strain>
    </source>
</reference>
<keyword evidence="2" id="KW-1185">Reference proteome</keyword>
<gene>
    <name evidence="1" type="ORF">PSI23_06350</name>
</gene>
<dbReference type="RefSeq" id="WP_099110229.1">
    <property type="nucleotide sequence ID" value="NZ_JAQRFI010000010.1"/>
</dbReference>
<evidence type="ECO:0000313" key="2">
    <source>
        <dbReference type="Proteomes" id="UP001217178"/>
    </source>
</evidence>
<proteinExistence type="predicted"/>
<accession>A0ABT5LEN4</accession>
<evidence type="ECO:0000313" key="1">
    <source>
        <dbReference type="EMBL" id="MDC9588946.1"/>
    </source>
</evidence>